<dbReference type="GO" id="GO:0005874">
    <property type="term" value="C:microtubule"/>
    <property type="evidence" value="ECO:0007669"/>
    <property type="project" value="UniProtKB-KW"/>
</dbReference>
<sequence length="1092" mass="126041">MATAVEGDEPLDCEDLTGAEINVLVAEGVRKLVRNLSAPESSQRELHRKEQLVAKMFVEHRGTWRTNGHEVRRRLDDLVERFRLEGMAPFGKTFRELVIKLLARPEIKRSPTPELAWTMLDFLLIMSSEPVQDIRLNRVTRNRSRLSMITGIEAAEKEQKERKAAIDRPPINPAETEVDWTALLSEDFLEPPEDDSLSDWSDESDSDSTCTLLPAENVGTSRSLLDMANIYDQAMQVAVPNRSGNTGYLPPGLDERGIRSNDFSIAQPLPLSLLNYQGSHLRMSRLVHLAPLKPPAIATQYRVSDRNTNVLSRTIHAHWWHENVKVFALPSKSNPMANFAVSYVQLLNRNARGLLELPLPKTTTESCLMREILFMFVRPASCCFFEFDEQTRRINVRSNVSICTVTAGTLQGFLQHNLVPALEDMMELRRTIDTHTLHFDGIRTTGTLECFAYGLRDLIQPICQLLIAYEERVVRNPAKNTLVCFIMEFRVHFRQLRLLRHLAEDVILNMGPPHLRSAYLLSRLYRHTTPQVMHQKLATALLLVTLKRYCNIIDGWWRRATLEDRLNEFIVERCVEDDADRRGYVRKRSVDLDESLEVVEKFKQLHACPIYQLLLKHALESGETQDLLANVNLLGEMLATTNESQPPSLYDELTAQVFAQLKVYCGDVPTDEEDAQETEENPEQAADKVLVSNVQGIKNLDLFAIFTLPAQRRIAERKRQRKTKKPIQLASILSRLERSTPLQLKAEIPEALREILRKRQCMANEYAMRAYYKELQLGETVRFLRHTMMLEAYYLLLPYYTALFSRIENTENWARDSVLSSKLYRVLLPHYPDLADNLHVNVISKVTCNSTKVYEALEALELVYDMPVAMQVILTDKHMRGYNSVWRLMLKVKWAVWKLENLVFLRRHKGNPYAPLDLLGLTIRRLEILRFWLIYLINSLHTHIMQAVAQQFELRIAQCKNIRHLRTLHDEYLSLLRKHCMLTDEFRDFRIALDQLFHLVFVLDMEWTSCACYLGQNDALCLDFTLSDDGIDDGESERRGMEYLALNQVVEIELTYIRCHQTLAEILNSLVYKHDHGFLTALEVAINTSVPH</sequence>
<dbReference type="GO" id="GO:0051321">
    <property type="term" value="P:meiotic cell cycle"/>
    <property type="evidence" value="ECO:0007669"/>
    <property type="project" value="TreeGrafter"/>
</dbReference>
<evidence type="ECO:0000313" key="9">
    <source>
        <dbReference type="Proteomes" id="UP001652628"/>
    </source>
</evidence>
<name>A0AB39YXW0_DROSZ</name>
<feature type="region of interest" description="Disordered" evidence="6">
    <location>
        <begin position="190"/>
        <end position="213"/>
    </location>
</feature>
<dbReference type="InterPro" id="IPR040457">
    <property type="entry name" value="GCP_C"/>
</dbReference>
<evidence type="ECO:0000259" key="7">
    <source>
        <dbReference type="Pfam" id="PF04130"/>
    </source>
</evidence>
<keyword evidence="3 5" id="KW-0493">Microtubule</keyword>
<dbReference type="RefSeq" id="XP_016924099.2">
    <property type="nucleotide sequence ID" value="XM_017068610.4"/>
</dbReference>
<dbReference type="CTD" id="32478"/>
<keyword evidence="2 5" id="KW-0963">Cytoplasm</keyword>
<dbReference type="GO" id="GO:0031122">
    <property type="term" value="P:cytoplasmic microtubule organization"/>
    <property type="evidence" value="ECO:0007669"/>
    <property type="project" value="TreeGrafter"/>
</dbReference>
<evidence type="ECO:0000256" key="5">
    <source>
        <dbReference type="RuleBase" id="RU363050"/>
    </source>
</evidence>
<dbReference type="InterPro" id="IPR007259">
    <property type="entry name" value="GCP"/>
</dbReference>
<dbReference type="InterPro" id="IPR059169">
    <property type="entry name" value="GCP5_N_ext"/>
</dbReference>
<proteinExistence type="inferred from homology"/>
<feature type="domain" description="Gamma tubulin complex component protein N-terminal" evidence="8">
    <location>
        <begin position="370"/>
        <end position="573"/>
    </location>
</feature>
<evidence type="ECO:0000259" key="8">
    <source>
        <dbReference type="Pfam" id="PF17681"/>
    </source>
</evidence>
<keyword evidence="9" id="KW-1185">Reference proteome</keyword>
<dbReference type="PANTHER" id="PTHR19302">
    <property type="entry name" value="GAMMA TUBULIN COMPLEX PROTEIN"/>
    <property type="match status" value="1"/>
</dbReference>
<evidence type="ECO:0000256" key="6">
    <source>
        <dbReference type="SAM" id="MobiDB-lite"/>
    </source>
</evidence>
<dbReference type="GeneID" id="108005361"/>
<dbReference type="Pfam" id="PF17681">
    <property type="entry name" value="GCP_N_terminal"/>
    <property type="match status" value="1"/>
</dbReference>
<dbReference type="GO" id="GO:0000922">
    <property type="term" value="C:spindle pole"/>
    <property type="evidence" value="ECO:0007669"/>
    <property type="project" value="InterPro"/>
</dbReference>
<evidence type="ECO:0000256" key="2">
    <source>
        <dbReference type="ARBA" id="ARBA00022490"/>
    </source>
</evidence>
<evidence type="ECO:0000256" key="4">
    <source>
        <dbReference type="ARBA" id="ARBA00023212"/>
    </source>
</evidence>
<dbReference type="AlphaFoldDB" id="A0AB39YXW0"/>
<feature type="domain" description="Gamma tubulin complex component C-terminal" evidence="7">
    <location>
        <begin position="844"/>
        <end position="1087"/>
    </location>
</feature>
<dbReference type="Proteomes" id="UP001652628">
    <property type="component" value="Chromosome X"/>
</dbReference>
<gene>
    <name evidence="10" type="primary">Grip128</name>
</gene>
<evidence type="ECO:0000256" key="1">
    <source>
        <dbReference type="ARBA" id="ARBA00010337"/>
    </source>
</evidence>
<dbReference type="GO" id="GO:0051011">
    <property type="term" value="F:microtubule minus-end binding"/>
    <property type="evidence" value="ECO:0007669"/>
    <property type="project" value="TreeGrafter"/>
</dbReference>
<dbReference type="InterPro" id="IPR041470">
    <property type="entry name" value="GCP_N"/>
</dbReference>
<dbReference type="GO" id="GO:0000278">
    <property type="term" value="P:mitotic cell cycle"/>
    <property type="evidence" value="ECO:0007669"/>
    <property type="project" value="TreeGrafter"/>
</dbReference>
<dbReference type="Gene3D" id="1.20.120.1900">
    <property type="entry name" value="Gamma-tubulin complex, C-terminal domain"/>
    <property type="match status" value="1"/>
</dbReference>
<evidence type="ECO:0000313" key="10">
    <source>
        <dbReference type="RefSeq" id="XP_016924099.2"/>
    </source>
</evidence>
<keyword evidence="4 5" id="KW-0206">Cytoskeleton</keyword>
<dbReference type="PANTHER" id="PTHR19302:SF33">
    <property type="entry name" value="GAMMA-TUBULIN COMPLEX COMPONENT 5"/>
    <property type="match status" value="1"/>
</dbReference>
<dbReference type="GO" id="GO:0051225">
    <property type="term" value="P:spindle assembly"/>
    <property type="evidence" value="ECO:0007669"/>
    <property type="project" value="TreeGrafter"/>
</dbReference>
<accession>A0AB39YXW0</accession>
<feature type="compositionally biased region" description="Acidic residues" evidence="6">
    <location>
        <begin position="190"/>
        <end position="206"/>
    </location>
</feature>
<dbReference type="GO" id="GO:0000930">
    <property type="term" value="C:gamma-tubulin complex"/>
    <property type="evidence" value="ECO:0007669"/>
    <property type="project" value="TreeGrafter"/>
</dbReference>
<dbReference type="InterPro" id="IPR042241">
    <property type="entry name" value="GCP_C_sf"/>
</dbReference>
<dbReference type="GO" id="GO:0043015">
    <property type="term" value="F:gamma-tubulin binding"/>
    <property type="evidence" value="ECO:0007669"/>
    <property type="project" value="InterPro"/>
</dbReference>
<dbReference type="GO" id="GO:0007020">
    <property type="term" value="P:microtubule nucleation"/>
    <property type="evidence" value="ECO:0007669"/>
    <property type="project" value="InterPro"/>
</dbReference>
<organism evidence="9 10">
    <name type="scientific">Drosophila suzukii</name>
    <name type="common">Spotted-wing drosophila fruit fly</name>
    <dbReference type="NCBI Taxonomy" id="28584"/>
    <lineage>
        <taxon>Eukaryota</taxon>
        <taxon>Metazoa</taxon>
        <taxon>Ecdysozoa</taxon>
        <taxon>Arthropoda</taxon>
        <taxon>Hexapoda</taxon>
        <taxon>Insecta</taxon>
        <taxon>Pterygota</taxon>
        <taxon>Neoptera</taxon>
        <taxon>Endopterygota</taxon>
        <taxon>Diptera</taxon>
        <taxon>Brachycera</taxon>
        <taxon>Muscomorpha</taxon>
        <taxon>Ephydroidea</taxon>
        <taxon>Drosophilidae</taxon>
        <taxon>Drosophila</taxon>
        <taxon>Sophophora</taxon>
    </lineage>
</organism>
<evidence type="ECO:0000256" key="3">
    <source>
        <dbReference type="ARBA" id="ARBA00022701"/>
    </source>
</evidence>
<comment type="subcellular location">
    <subcellularLocation>
        <location evidence="5">Cytoplasm</location>
        <location evidence="5">Cytoskeleton</location>
        <location evidence="5">Microtubule organizing center</location>
    </subcellularLocation>
</comment>
<reference evidence="10" key="1">
    <citation type="submission" date="2025-08" db="UniProtKB">
        <authorList>
            <consortium name="RefSeq"/>
        </authorList>
    </citation>
    <scope>IDENTIFICATION</scope>
</reference>
<dbReference type="CDD" id="cd22572">
    <property type="entry name" value="GCP5_NTD"/>
    <property type="match status" value="1"/>
</dbReference>
<protein>
    <recommendedName>
        <fullName evidence="5">Gamma-tubulin complex component</fullName>
    </recommendedName>
</protein>
<comment type="similarity">
    <text evidence="1 5">Belongs to the TUBGCP family.</text>
</comment>
<dbReference type="Pfam" id="PF04130">
    <property type="entry name" value="GCP_C_terminal"/>
    <property type="match status" value="1"/>
</dbReference>